<reference evidence="10 11" key="1">
    <citation type="journal article" date="2006" name="Nature">
        <title>Global trends of whole-genome duplications revealed by the ciliate Paramecium tetraurelia.</title>
        <authorList>
            <consortium name="Genoscope"/>
            <person name="Aury J.-M."/>
            <person name="Jaillon O."/>
            <person name="Duret L."/>
            <person name="Noel B."/>
            <person name="Jubin C."/>
            <person name="Porcel B.M."/>
            <person name="Segurens B."/>
            <person name="Daubin V."/>
            <person name="Anthouard V."/>
            <person name="Aiach N."/>
            <person name="Arnaiz O."/>
            <person name="Billaut A."/>
            <person name="Beisson J."/>
            <person name="Blanc I."/>
            <person name="Bouhouche K."/>
            <person name="Camara F."/>
            <person name="Duharcourt S."/>
            <person name="Guigo R."/>
            <person name="Gogendeau D."/>
            <person name="Katinka M."/>
            <person name="Keller A.-M."/>
            <person name="Kissmehl R."/>
            <person name="Klotz C."/>
            <person name="Koll F."/>
            <person name="Le Moue A."/>
            <person name="Lepere C."/>
            <person name="Malinsky S."/>
            <person name="Nowacki M."/>
            <person name="Nowak J.K."/>
            <person name="Plattner H."/>
            <person name="Poulain J."/>
            <person name="Ruiz F."/>
            <person name="Serrano V."/>
            <person name="Zagulski M."/>
            <person name="Dessen P."/>
            <person name="Betermier M."/>
            <person name="Weissenbach J."/>
            <person name="Scarpelli C."/>
            <person name="Schachter V."/>
            <person name="Sperling L."/>
            <person name="Meyer E."/>
            <person name="Cohen J."/>
            <person name="Wincker P."/>
        </authorList>
    </citation>
    <scope>NUCLEOTIDE SEQUENCE [LARGE SCALE GENOMIC DNA]</scope>
    <source>
        <strain evidence="10 11">Stock d4-2</strain>
    </source>
</reference>
<dbReference type="InterPro" id="IPR050164">
    <property type="entry name" value="Peptidase_C19"/>
</dbReference>
<dbReference type="RefSeq" id="XP_001437157.1">
    <property type="nucleotide sequence ID" value="XM_001437120.1"/>
</dbReference>
<dbReference type="InParanoid" id="A0CG43"/>
<dbReference type="GO" id="GO:0005634">
    <property type="term" value="C:nucleus"/>
    <property type="evidence" value="ECO:0000318"/>
    <property type="project" value="GO_Central"/>
</dbReference>
<keyword evidence="4" id="KW-0645">Protease</keyword>
<dbReference type="STRING" id="5888.A0CG43"/>
<dbReference type="PROSITE" id="PS00973">
    <property type="entry name" value="USP_2"/>
    <property type="match status" value="1"/>
</dbReference>
<evidence type="ECO:0000256" key="1">
    <source>
        <dbReference type="ARBA" id="ARBA00000707"/>
    </source>
</evidence>
<dbReference type="GeneID" id="5022942"/>
<dbReference type="Gene3D" id="2.30.30.140">
    <property type="match status" value="1"/>
</dbReference>
<gene>
    <name evidence="10" type="ORF">GSPATT00038204001</name>
</gene>
<dbReference type="Pfam" id="PF00443">
    <property type="entry name" value="UCH"/>
    <property type="match status" value="1"/>
</dbReference>
<dbReference type="GO" id="GO:0004843">
    <property type="term" value="F:cysteine-type deubiquitinase activity"/>
    <property type="evidence" value="ECO:0000318"/>
    <property type="project" value="GO_Central"/>
</dbReference>
<dbReference type="InterPro" id="IPR001394">
    <property type="entry name" value="Peptidase_C19_UCH"/>
</dbReference>
<dbReference type="KEGG" id="ptm:GSPATT00038204001"/>
<dbReference type="GO" id="GO:0005509">
    <property type="term" value="F:calcium ion binding"/>
    <property type="evidence" value="ECO:0007669"/>
    <property type="project" value="InterPro"/>
</dbReference>
<dbReference type="PANTHER" id="PTHR24006:SF827">
    <property type="entry name" value="UBIQUITIN CARBOXYL-TERMINAL HYDROLASE 34"/>
    <property type="match status" value="1"/>
</dbReference>
<evidence type="ECO:0000313" key="11">
    <source>
        <dbReference type="Proteomes" id="UP000000600"/>
    </source>
</evidence>
<dbReference type="SUPFAM" id="SSF47473">
    <property type="entry name" value="EF-hand"/>
    <property type="match status" value="1"/>
</dbReference>
<dbReference type="PANTHER" id="PTHR24006">
    <property type="entry name" value="UBIQUITIN CARBOXYL-TERMINAL HYDROLASE"/>
    <property type="match status" value="1"/>
</dbReference>
<dbReference type="HOGENOM" id="CLU_226963_0_0_1"/>
<dbReference type="Pfam" id="PF25010">
    <property type="entry name" value="ARM_UBP24_USP9X-Y"/>
    <property type="match status" value="1"/>
</dbReference>
<evidence type="ECO:0000259" key="9">
    <source>
        <dbReference type="PROSITE" id="PS50235"/>
    </source>
</evidence>
<accession>A0CG43</accession>
<dbReference type="GO" id="GO:0016579">
    <property type="term" value="P:protein deubiquitination"/>
    <property type="evidence" value="ECO:0007669"/>
    <property type="project" value="InterPro"/>
</dbReference>
<sequence>MNVEELKEAIKRIGQCQQEQAEYTNNRSQYELDIVWQQIQHPVGFDLLFQCAKNVIEFRQYTLFWKSANKILMHIVKLCLNNQDQLKAWETLRLTIDPDKHFYKCHELVQMDEDQFSHQEFSQQEFCANLQEGQDVDALYEDEKGNVIGWCRANIVKINEKYVWVKWHENDEKRKIARYSMDLAPYKSQVTDEEWQWRHSLNAGDIIDCFDNRVWQNATIVTALNEEDKEYVVGFRVYDEKGNQYDSQSRRFFGWNQQYDERIKAVSPRIQKRNVFSRGQPSNPHCQEENIHDCNDFLYPNTDYAVPRFQTKQARRSIVICEMINEFGRAGLFQHILDQILNKCTIDFLHSYMVVLNNFHEMLHREFVSAYVPQLFEAVQNNILLSADNNLRNFSSQKITDILQALNNLLKRVYALQKRQEMIDRLDLDIAYKCFTSDFLERKIQGLKAIQEVIKKSKDQYNQYGMQEWQKQATTQMILEWLNEKKIFESLYVGSGNSHLVQRSAEFFKFLIEEKMISINNFKDIWNSLDKAEYEHKLAIFKLFKDVSNSLEKEWLDFLTDAVCTKDPKDVTKDDLELLLDIIKMNFRYKDEYIQKCCNYYWTMLKSGQLNQTMQEQYISYYIDQVTQYEMRPHKGAQISMIGESIVNGEQVNVGLRVLIKLIEKLDIQPAAWEQYTRNVALTDLESKFKIVEEIIKSIPELKKQKDYLEEIKVRMQFIQFFYQNINTYEYRLTFKIISSIWEQLVCQSSNQQEKDLVYKWFSALSTQDGQSQLTSMVAIQDLKAFFNEKMTNDLIQLTEEGFNCFKTVMTAINKQDDNSFGLDVLWQMILETENEKVSQSAIDYYLQFESTLDVLFNKLQENRNNDQKLHRCLLVLEGFIDQSEVNGVGNLKSLNALSQGEELQIQVSYEHGNQKKFTIKINDNQTIIELRLAISKVIKQQWDSIGLNSLKGEIKFTENGKMIKDLRLKKGEIIMVFRKQVKEIQEASLLDGDVLSEGAKQVFGEIFSEYSTDGKMSKEDCTRFVTGCTGNPCSIDDANIQRTFEQYDKDKDSILTLSDFFDFYTDSARTKKSTVWLNLQTLHYRNDLIRGDRVPLPQVNAQLLPRGQIVQNQRYLDLLFELLQNSSIEVQEKTWYLLRRLPPSPQLIKQMLTFENIQQPTDWDQILVSSHYRLLYSLYIIEFLMNQHDSNNLQALIDDQEILVLKDKWMSKFLQLGGFDKLLQFFKQYQGRSVSTLPQIEKEILSFLLKTFQNYVIAACASNVPNLYKASRGIQIIKPLDQVLLDIRQSEDPEEFKLLVQKLKESRLGDSITEKIEKFIGVLINLIQELLKSNELEQEDRQIIEHSVIVIIVILLHNQELLTSSIENVEFINIFFSGIFTDKSDTVRNLFSRAILVLCHESQKRNNQPTKIILQQLISMQNQQANSSQYYELLSQLIDSAFESEDSQQFIDYQQLAQQVIDGLVNHKSVETRQKSTVVDKVLVGLLNLLTKLYKFIKQPIHEIIFNDCLFSLQEEKEVKCKSSESRQAAFKLLYQLSYQQNNCENILLNMQQLSQKIPVINRWNYIPSSDMRSSFGYCGIRNLRCICYMNAMLQQFYMTIPFRYGILQADDGKEPDLQQSKTGFQFDDNVLHQLQQMFSYLELSDRVDYNPQEFCAAFKDYAGEPVNIFIQQDAQEFLNMIFDKLENLLKNTIYKNILDGVFGGKTCTQIECQNCKAIKNKDEIFYNLSVPIKNLKNLQECFDKFVQGEIISDFKCESCNQKVEVSKRQLLAQLPNVLILHLQRIVFNLDTFMNEKINSRLEFPINLDLAQYTINQDQCTQYKLVGIVVHLGTADVGHYFSYIDIKTQNQWLEFNDHKIKEFKLKQMENECFGGQSNLEYNDNDVWGNGFRENSQNAYMLIYEKVEKDKIQLEFNSQEELQLSLSKFENYTIQPNNVLLVDYNSFQPHIPSQYHKKVNSDNQQFLLERNLFNQEFMKFILEISNFANSDNATVIIEILIRFNYDLLARAYDNSISEQFNTKILQLIQQYPNSNYLDLIYFGKQAKVLDLLLVCPESRTRKYFGKLLATLFNQAIQIQGEITEKISEGLDQLFLMIQDQVPKNWTRFDQYFQFWLDFIQEGKVQISYCLKKEMILYMIDFILDKSSPLQLYEKKTQMGNAYFPINCQIPMQIISTLLQQNHKLTLQEKKLLYSPKFYDKALKSTKIEELTPIILKFAYNNRYFSEIISGCIMRGLGNGDIDEFKNYLQMAKPFLLIKDNLQIERLEWLVGIPSSKQKDSTKVYDSQLTEYPQFGLFGLTSLEEDYWTFASPLGWQNSLFDNFCSHRTIKNLDNQCLLILKLLLMISLECETCYDYVSKLPCVNYQYKQMEEIFRAFIETYIIDTKRFYSPFPRKQETEEVKGYLDQYFTKVSQIHNEFQPQFDYIIGKTVEMNKVRKTYFLYNPNTKEETQIDEGSEGFPEIKQQIEEGNLQKVLTMEEKIYKTNVCDNLPNGTTNESLPQQYVKGTQILTYSVDPNCQAANFLQSNAWSAESDEKATVSNPRIADTVKQIQIQNHTNRNLHVILEIKGEPNPCHYIPKSKIQSLMSSKSSTTMFTAIKNNCNQEFPPLQLTLVYKKQEPRQDSYLYLSSQEEMNLELL</sequence>
<evidence type="ECO:0000256" key="6">
    <source>
        <dbReference type="ARBA" id="ARBA00022801"/>
    </source>
</evidence>
<comment type="catalytic activity">
    <reaction evidence="1">
        <text>Thiol-dependent hydrolysis of ester, thioester, amide, peptide and isopeptide bonds formed by the C-terminal Gly of ubiquitin (a 76-residue protein attached to proteins as an intracellular targeting signal).</text>
        <dbReference type="EC" id="3.4.19.12"/>
    </reaction>
</comment>
<dbReference type="EC" id="3.4.19.12" evidence="3"/>
<dbReference type="OMA" id="CSHRTIK"/>
<dbReference type="OrthoDB" id="420187at2759"/>
<dbReference type="InterPro" id="IPR016024">
    <property type="entry name" value="ARM-type_fold"/>
</dbReference>
<feature type="domain" description="USP" evidence="9">
    <location>
        <begin position="1580"/>
        <end position="1907"/>
    </location>
</feature>
<dbReference type="PROSITE" id="PS50235">
    <property type="entry name" value="USP_3"/>
    <property type="match status" value="1"/>
</dbReference>
<evidence type="ECO:0000256" key="5">
    <source>
        <dbReference type="ARBA" id="ARBA00022786"/>
    </source>
</evidence>
<evidence type="ECO:0000259" key="8">
    <source>
        <dbReference type="PROSITE" id="PS50222"/>
    </source>
</evidence>
<name>A0CG43_PARTE</name>
<keyword evidence="7" id="KW-0788">Thiol protease</keyword>
<evidence type="ECO:0000256" key="3">
    <source>
        <dbReference type="ARBA" id="ARBA00012759"/>
    </source>
</evidence>
<dbReference type="GO" id="GO:0005829">
    <property type="term" value="C:cytosol"/>
    <property type="evidence" value="ECO:0000318"/>
    <property type="project" value="GO_Central"/>
</dbReference>
<dbReference type="InterPro" id="IPR028889">
    <property type="entry name" value="USP"/>
</dbReference>
<dbReference type="InterPro" id="IPR002048">
    <property type="entry name" value="EF_hand_dom"/>
</dbReference>
<keyword evidence="11" id="KW-1185">Reference proteome</keyword>
<dbReference type="InterPro" id="IPR018200">
    <property type="entry name" value="USP_CS"/>
</dbReference>
<evidence type="ECO:0000256" key="7">
    <source>
        <dbReference type="ARBA" id="ARBA00022807"/>
    </source>
</evidence>
<keyword evidence="6" id="KW-0378">Hydrolase</keyword>
<comment type="similarity">
    <text evidence="2">Belongs to the peptidase C19 family.</text>
</comment>
<dbReference type="FunFam" id="3.90.70.10:FF:000218">
    <property type="entry name" value="Uncharacterized protein"/>
    <property type="match status" value="1"/>
</dbReference>
<dbReference type="GO" id="GO:0031647">
    <property type="term" value="P:regulation of protein stability"/>
    <property type="evidence" value="ECO:0000318"/>
    <property type="project" value="GO_Central"/>
</dbReference>
<dbReference type="InterPro" id="IPR011992">
    <property type="entry name" value="EF-hand-dom_pair"/>
</dbReference>
<dbReference type="PROSITE" id="PS50222">
    <property type="entry name" value="EF_HAND_2"/>
    <property type="match status" value="1"/>
</dbReference>
<dbReference type="eggNOG" id="KOG1866">
    <property type="taxonomic scope" value="Eukaryota"/>
</dbReference>
<dbReference type="SUPFAM" id="SSF54001">
    <property type="entry name" value="Cysteine proteinases"/>
    <property type="match status" value="1"/>
</dbReference>
<dbReference type="Proteomes" id="UP000000600">
    <property type="component" value="Unassembled WGS sequence"/>
</dbReference>
<proteinExistence type="inferred from homology"/>
<dbReference type="Gene3D" id="3.90.70.10">
    <property type="entry name" value="Cysteine proteinases"/>
    <property type="match status" value="1"/>
</dbReference>
<evidence type="ECO:0000256" key="2">
    <source>
        <dbReference type="ARBA" id="ARBA00009085"/>
    </source>
</evidence>
<dbReference type="GO" id="GO:0006508">
    <property type="term" value="P:proteolysis"/>
    <property type="evidence" value="ECO:0007669"/>
    <property type="project" value="UniProtKB-KW"/>
</dbReference>
<dbReference type="EMBL" id="CT868072">
    <property type="protein sequence ID" value="CAK69760.1"/>
    <property type="molecule type" value="Genomic_DNA"/>
</dbReference>
<evidence type="ECO:0000256" key="4">
    <source>
        <dbReference type="ARBA" id="ARBA00022670"/>
    </source>
</evidence>
<dbReference type="InterPro" id="IPR038765">
    <property type="entry name" value="Papain-like_cys_pep_sf"/>
</dbReference>
<dbReference type="InterPro" id="IPR029071">
    <property type="entry name" value="Ubiquitin-like_domsf"/>
</dbReference>
<organism evidence="10 11">
    <name type="scientific">Paramecium tetraurelia</name>
    <dbReference type="NCBI Taxonomy" id="5888"/>
    <lineage>
        <taxon>Eukaryota</taxon>
        <taxon>Sar</taxon>
        <taxon>Alveolata</taxon>
        <taxon>Ciliophora</taxon>
        <taxon>Intramacronucleata</taxon>
        <taxon>Oligohymenophorea</taxon>
        <taxon>Peniculida</taxon>
        <taxon>Parameciidae</taxon>
        <taxon>Paramecium</taxon>
    </lineage>
</organism>
<dbReference type="SUPFAM" id="SSF48371">
    <property type="entry name" value="ARM repeat"/>
    <property type="match status" value="1"/>
</dbReference>
<dbReference type="InterPro" id="IPR056850">
    <property type="entry name" value="ARM_UBP34_24_USP9X_Y"/>
</dbReference>
<dbReference type="SUPFAM" id="SSF54236">
    <property type="entry name" value="Ubiquitin-like"/>
    <property type="match status" value="1"/>
</dbReference>
<evidence type="ECO:0000313" key="10">
    <source>
        <dbReference type="EMBL" id="CAK69760.1"/>
    </source>
</evidence>
<feature type="domain" description="EF-hand" evidence="8">
    <location>
        <begin position="1036"/>
        <end position="1071"/>
    </location>
</feature>
<keyword evidence="5" id="KW-0833">Ubl conjugation pathway</keyword>
<protein>
    <recommendedName>
        <fullName evidence="3">ubiquitinyl hydrolase 1</fullName>
        <ecNumber evidence="3">3.4.19.12</ecNumber>
    </recommendedName>
</protein>